<keyword evidence="4" id="KW-1185">Reference proteome</keyword>
<evidence type="ECO:0000313" key="2">
    <source>
        <dbReference type="EMBL" id="PTL87925.1"/>
    </source>
</evidence>
<accession>A0A0A7V2L2</accession>
<dbReference type="Proteomes" id="UP000030944">
    <property type="component" value="Chromosome"/>
</dbReference>
<dbReference type="KEGG" id="nbv:T478_0664"/>
<dbReference type="HOGENOM" id="CLU_2893042_0_0_2"/>
<organism evidence="1 3">
    <name type="scientific">Candidatus Nitrosopelagicus brevis</name>
    <dbReference type="NCBI Taxonomy" id="1410606"/>
    <lineage>
        <taxon>Archaea</taxon>
        <taxon>Nitrososphaerota</taxon>
    </lineage>
</organism>
<dbReference type="EMBL" id="CP007026">
    <property type="protein sequence ID" value="AJA92421.1"/>
    <property type="molecule type" value="Genomic_DNA"/>
</dbReference>
<dbReference type="GeneID" id="24816556"/>
<name>A0A0A7V2L2_9ARCH</name>
<proteinExistence type="predicted"/>
<dbReference type="Proteomes" id="UP000241022">
    <property type="component" value="Unassembled WGS sequence"/>
</dbReference>
<dbReference type="EMBL" id="LXWN01000001">
    <property type="protein sequence ID" value="PTL87925.1"/>
    <property type="molecule type" value="Genomic_DNA"/>
</dbReference>
<gene>
    <name evidence="2" type="ORF">A7X95_01195</name>
    <name evidence="1" type="ORF">T478_0664</name>
</gene>
<evidence type="ECO:0000313" key="3">
    <source>
        <dbReference type="Proteomes" id="UP000030944"/>
    </source>
</evidence>
<reference evidence="4" key="2">
    <citation type="submission" date="2016-05" db="EMBL/GenBank/DDBJ databases">
        <authorList>
            <person name="Dupont C."/>
            <person name="Santoro A."/>
        </authorList>
    </citation>
    <scope>NUCLEOTIDE SEQUENCE [LARGE SCALE GENOMIC DNA]</scope>
    <source>
        <strain evidence="4">U25</strain>
    </source>
</reference>
<dbReference type="RefSeq" id="WP_048105186.1">
    <property type="nucleotide sequence ID" value="NZ_CP007026.1"/>
</dbReference>
<reference evidence="1 3" key="1">
    <citation type="journal article" date="2015" name="Proc. Natl. Acad. Sci. U.S.A.">
        <title>Genomic and proteomic characterization of "Candidatus Nitrosopelagicus brevis": An ammonia-oxidizing archaeon from the open ocean.</title>
        <authorList>
            <person name="Santoro A.E."/>
            <person name="Dupont C.L."/>
            <person name="Richter R.A."/>
            <person name="Craig M.T."/>
            <person name="Carini P."/>
            <person name="McIlvin M.R."/>
            <person name="Yang Y."/>
            <person name="Orsi W.D."/>
            <person name="Moran D.M."/>
            <person name="Saito M.A."/>
        </authorList>
    </citation>
    <scope>NUCLEOTIDE SEQUENCE [LARGE SCALE GENOMIC DNA]</scope>
    <source>
        <strain evidence="1">CN25</strain>
        <strain evidence="3">V2</strain>
    </source>
</reference>
<evidence type="ECO:0000313" key="1">
    <source>
        <dbReference type="EMBL" id="AJA92421.1"/>
    </source>
</evidence>
<reference evidence="2 4" key="4">
    <citation type="submission" date="2018-04" db="EMBL/GenBank/DDBJ databases">
        <title>Transcriptomics of ammonia oxidizing archaea.</title>
        <authorList>
            <person name="Carini P."/>
        </authorList>
    </citation>
    <scope>NUCLEOTIDE SEQUENCE [LARGE SCALE GENOMIC DNA]</scope>
    <source>
        <strain evidence="2 4">U25</strain>
    </source>
</reference>
<dbReference type="OrthoDB" id="1477at2157"/>
<evidence type="ECO:0000313" key="4">
    <source>
        <dbReference type="Proteomes" id="UP000241022"/>
    </source>
</evidence>
<reference evidence="2" key="3">
    <citation type="submission" date="2016-05" db="EMBL/GenBank/DDBJ databases">
        <authorList>
            <person name="Lavstsen T."/>
            <person name="Jespersen J.S."/>
        </authorList>
    </citation>
    <scope>NUCLEOTIDE SEQUENCE [LARGE SCALE GENOMIC DNA]</scope>
    <source>
        <strain evidence="2">U25</strain>
    </source>
</reference>
<protein>
    <submittedName>
        <fullName evidence="1">Uncharacterized protein</fullName>
    </submittedName>
</protein>
<dbReference type="AlphaFoldDB" id="A0A0A7V2L2"/>
<dbReference type="STRING" id="1410606.T478_0664"/>
<sequence>MTEEQEWASLLAEVFDKLTAKHAAISYKFDKLELSGMVDRNGKKVSTGTVVLTGGLTITTKT</sequence>